<name>A0A8S5UNJ3_9CAUD</name>
<evidence type="ECO:0000313" key="1">
    <source>
        <dbReference type="EMBL" id="DAF95995.1"/>
    </source>
</evidence>
<evidence type="ECO:0008006" key="2">
    <source>
        <dbReference type="Google" id="ProtNLM"/>
    </source>
</evidence>
<accession>A0A8S5UNJ3</accession>
<dbReference type="EMBL" id="BK016112">
    <property type="protein sequence ID" value="DAF95995.1"/>
    <property type="molecule type" value="Genomic_DNA"/>
</dbReference>
<proteinExistence type="predicted"/>
<sequence>MQKTKIVKIQDLENVRYFKIRAMGVVEGLDMIDKIAGAAQDVMQGRKVSIKDFLPELIPLAAPMDAEGKKVTITDYTIEDALNEFENPIALLQLATEVLEFQQGFLEGYEVFRKLTKKAKDLSATLNSASETKSEA</sequence>
<protein>
    <recommendedName>
        <fullName evidence="2">Tail assembly chaperone</fullName>
    </recommendedName>
</protein>
<reference evidence="1" key="1">
    <citation type="journal article" date="2021" name="Proc. Natl. Acad. Sci. U.S.A.">
        <title>A Catalog of Tens of Thousands of Viruses from Human Metagenomes Reveals Hidden Associations with Chronic Diseases.</title>
        <authorList>
            <person name="Tisza M.J."/>
            <person name="Buck C.B."/>
        </authorList>
    </citation>
    <scope>NUCLEOTIDE SEQUENCE</scope>
    <source>
        <strain evidence="1">CtwVB15</strain>
    </source>
</reference>
<organism evidence="1">
    <name type="scientific">Myoviridae sp. ctwVB15</name>
    <dbReference type="NCBI Taxonomy" id="2825208"/>
    <lineage>
        <taxon>Viruses</taxon>
        <taxon>Duplodnaviria</taxon>
        <taxon>Heunggongvirae</taxon>
        <taxon>Uroviricota</taxon>
        <taxon>Caudoviricetes</taxon>
    </lineage>
</organism>